<feature type="region of interest" description="Disordered" evidence="3">
    <location>
        <begin position="109"/>
        <end position="169"/>
    </location>
</feature>
<evidence type="ECO:0000256" key="2">
    <source>
        <dbReference type="ARBA" id="ARBA00023242"/>
    </source>
</evidence>
<dbReference type="Pfam" id="PF08585">
    <property type="entry name" value="RMI1_N_C"/>
    <property type="match status" value="1"/>
</dbReference>
<dbReference type="PANTHER" id="PTHR13681">
    <property type="entry name" value="SURVIVAL OF MOTOR NEURON-RELATED-SPLICING FACTOR 30-RELATED"/>
    <property type="match status" value="1"/>
</dbReference>
<feature type="domain" description="RecQ mediated genome instability protein 1 OB-fold" evidence="4">
    <location>
        <begin position="289"/>
        <end position="367"/>
    </location>
</feature>
<organism evidence="5 6">
    <name type="scientific">Paraglomus brasilianum</name>
    <dbReference type="NCBI Taxonomy" id="144538"/>
    <lineage>
        <taxon>Eukaryota</taxon>
        <taxon>Fungi</taxon>
        <taxon>Fungi incertae sedis</taxon>
        <taxon>Mucoromycota</taxon>
        <taxon>Glomeromycotina</taxon>
        <taxon>Glomeromycetes</taxon>
        <taxon>Paraglomerales</taxon>
        <taxon>Paraglomeraceae</taxon>
        <taxon>Paraglomus</taxon>
    </lineage>
</organism>
<protein>
    <submittedName>
        <fullName evidence="5">9723_t:CDS:1</fullName>
    </submittedName>
</protein>
<evidence type="ECO:0000313" key="5">
    <source>
        <dbReference type="EMBL" id="CAG8492919.1"/>
    </source>
</evidence>
<comment type="subcellular location">
    <subcellularLocation>
        <location evidence="1">Nucleus</location>
    </subcellularLocation>
</comment>
<evidence type="ECO:0000256" key="1">
    <source>
        <dbReference type="ARBA" id="ARBA00004123"/>
    </source>
</evidence>
<dbReference type="Proteomes" id="UP000789739">
    <property type="component" value="Unassembled WGS sequence"/>
</dbReference>
<dbReference type="Gene3D" id="2.40.50.770">
    <property type="entry name" value="RecQ-mediated genome instability protein Rmi1, C-terminal domain"/>
    <property type="match status" value="1"/>
</dbReference>
<dbReference type="SMART" id="SM01161">
    <property type="entry name" value="DUF1767"/>
    <property type="match status" value="1"/>
</dbReference>
<feature type="compositionally biased region" description="Low complexity" evidence="3">
    <location>
        <begin position="111"/>
        <end position="126"/>
    </location>
</feature>
<keyword evidence="6" id="KW-1185">Reference proteome</keyword>
<feature type="non-terminal residue" evidence="5">
    <location>
        <position position="412"/>
    </location>
</feature>
<evidence type="ECO:0000256" key="3">
    <source>
        <dbReference type="SAM" id="MobiDB-lite"/>
    </source>
</evidence>
<proteinExistence type="predicted"/>
<dbReference type="AlphaFoldDB" id="A0A9N8WKT7"/>
<evidence type="ECO:0000313" key="6">
    <source>
        <dbReference type="Proteomes" id="UP000789739"/>
    </source>
</evidence>
<dbReference type="InterPro" id="IPR013894">
    <property type="entry name" value="RMI1_OB"/>
</dbReference>
<evidence type="ECO:0000259" key="4">
    <source>
        <dbReference type="Pfam" id="PF08585"/>
    </source>
</evidence>
<feature type="compositionally biased region" description="Basic and acidic residues" evidence="3">
    <location>
        <begin position="146"/>
        <end position="161"/>
    </location>
</feature>
<reference evidence="5" key="1">
    <citation type="submission" date="2021-06" db="EMBL/GenBank/DDBJ databases">
        <authorList>
            <person name="Kallberg Y."/>
            <person name="Tangrot J."/>
            <person name="Rosling A."/>
        </authorList>
    </citation>
    <scope>NUCLEOTIDE SEQUENCE</scope>
    <source>
        <strain evidence="5">BR232B</strain>
    </source>
</reference>
<sequence>MQGNWETLEVLPSHNLVVVPESNKVRVLLKSLPSTDITFGSKIGECGGLNQRCRIYIPPEKEDVIPKRADQIIKLPLPDKLLAELYRKREKHLTAKPLEPLIPTIFATLNTKSPSSPTTSSPRSSSFPNQNMSLSHSSPHSLPVKRNSDTVKDGEEGKSEEEYITQKGNNYSPSHVAKFCVTRHEIKYHQMLEFHIFNSFCHKMNSLKDELEKSGWFLNEEGISQIADTLECDVEALTVQQIIAEALNTDLRHISSGSLPRDITTKSHISSPLVLQILSITNLSTPQQNQSNSPRLLQVEFTDGKKKVKGFEMLGEIEGITLNTPPGIKVSVKKDIAIRDNFLLLGPGMLKILGGEVEELTKEWKAGKQFINRSHKGAKKTGNTSIQEDGPPPFIPFTSDVWKLVCGGGVCG</sequence>
<dbReference type="EMBL" id="CAJVPI010000165">
    <property type="protein sequence ID" value="CAG8492919.1"/>
    <property type="molecule type" value="Genomic_DNA"/>
</dbReference>
<gene>
    <name evidence="5" type="ORF">PBRASI_LOCUS2203</name>
</gene>
<comment type="caution">
    <text evidence="5">The sequence shown here is derived from an EMBL/GenBank/DDBJ whole genome shotgun (WGS) entry which is preliminary data.</text>
</comment>
<dbReference type="GO" id="GO:0005634">
    <property type="term" value="C:nucleus"/>
    <property type="evidence" value="ECO:0007669"/>
    <property type="project" value="UniProtKB-SubCell"/>
</dbReference>
<feature type="compositionally biased region" description="Low complexity" evidence="3">
    <location>
        <begin position="133"/>
        <end position="142"/>
    </location>
</feature>
<keyword evidence="2" id="KW-0539">Nucleus</keyword>
<dbReference type="PANTHER" id="PTHR13681:SF24">
    <property type="entry name" value="TUDOR DOMAIN-CONTAINING PROTEIN 3"/>
    <property type="match status" value="1"/>
</dbReference>
<name>A0A9N8WKT7_9GLOM</name>
<accession>A0A9N8WKT7</accession>
<dbReference type="OrthoDB" id="434939at2759"/>
<dbReference type="InterPro" id="IPR042470">
    <property type="entry name" value="RMI1_N_C_sf"/>
</dbReference>